<dbReference type="Pfam" id="PF00675">
    <property type="entry name" value="Peptidase_M16"/>
    <property type="match status" value="1"/>
</dbReference>
<feature type="domain" description="Peptidase M16 N-terminal" evidence="2">
    <location>
        <begin position="113"/>
        <end position="212"/>
    </location>
</feature>
<accession>A0A7X1GB20</accession>
<evidence type="ECO:0000313" key="4">
    <source>
        <dbReference type="EMBL" id="MBC2689190.1"/>
    </source>
</evidence>
<comment type="caution">
    <text evidence="4">The sequence shown here is derived from an EMBL/GenBank/DDBJ whole genome shotgun (WGS) entry which is preliminary data.</text>
</comment>
<name>A0A7X1GB20_9PSED</name>
<dbReference type="GO" id="GO:0046872">
    <property type="term" value="F:metal ion binding"/>
    <property type="evidence" value="ECO:0007669"/>
    <property type="project" value="InterPro"/>
</dbReference>
<dbReference type="AlphaFoldDB" id="A0A7X1GB20"/>
<protein>
    <submittedName>
        <fullName evidence="4">Insulinase family protein</fullName>
    </submittedName>
</protein>
<dbReference type="PANTHER" id="PTHR11851">
    <property type="entry name" value="METALLOPROTEASE"/>
    <property type="match status" value="1"/>
</dbReference>
<dbReference type="InterPro" id="IPR050361">
    <property type="entry name" value="MPP/UQCRC_Complex"/>
</dbReference>
<dbReference type="PANTHER" id="PTHR11851:SF224">
    <property type="entry name" value="PROCESSING PROTEASE"/>
    <property type="match status" value="1"/>
</dbReference>
<evidence type="ECO:0000256" key="1">
    <source>
        <dbReference type="SAM" id="SignalP"/>
    </source>
</evidence>
<dbReference type="Gene3D" id="3.30.830.10">
    <property type="entry name" value="Metalloenzyme, LuxS/M16 peptidase-like"/>
    <property type="match status" value="2"/>
</dbReference>
<evidence type="ECO:0000259" key="3">
    <source>
        <dbReference type="Pfam" id="PF05193"/>
    </source>
</evidence>
<dbReference type="EMBL" id="JACMYG010000004">
    <property type="protein sequence ID" value="MBC2689190.1"/>
    <property type="molecule type" value="Genomic_DNA"/>
</dbReference>
<evidence type="ECO:0000259" key="2">
    <source>
        <dbReference type="Pfam" id="PF00675"/>
    </source>
</evidence>
<reference evidence="4 5" key="1">
    <citation type="submission" date="2020-08" db="EMBL/GenBank/DDBJ databases">
        <title>Pseudomonas sp. nov.</title>
        <authorList>
            <person name="Gieschler S."/>
            <person name="Fiedler G."/>
            <person name="Brinks E."/>
            <person name="Boehnlein C."/>
            <person name="Franz C.M.A.P."/>
            <person name="Kabisch J."/>
        </authorList>
    </citation>
    <scope>NUCLEOTIDE SEQUENCE [LARGE SCALE GENOMIC DNA]</scope>
    <source>
        <strain evidence="4 5">MBT-1</strain>
    </source>
</reference>
<organism evidence="4 5">
    <name type="scientific">Pseudomonas kielensis</name>
    <dbReference type="NCBI Taxonomy" id="2762577"/>
    <lineage>
        <taxon>Bacteria</taxon>
        <taxon>Pseudomonadati</taxon>
        <taxon>Pseudomonadota</taxon>
        <taxon>Gammaproteobacteria</taxon>
        <taxon>Pseudomonadales</taxon>
        <taxon>Pseudomonadaceae</taxon>
        <taxon>Pseudomonas</taxon>
    </lineage>
</organism>
<dbReference type="SUPFAM" id="SSF63411">
    <property type="entry name" value="LuxS/MPP-like metallohydrolase"/>
    <property type="match status" value="2"/>
</dbReference>
<keyword evidence="5" id="KW-1185">Reference proteome</keyword>
<feature type="signal peptide" evidence="1">
    <location>
        <begin position="1"/>
        <end position="26"/>
    </location>
</feature>
<sequence length="489" mass="53416">MGKCRFSRYAQPFLSLAVFCCLSAQAQTPTPPVAKLQSLAELKAPSSAPRALKIQAWKTLAGTKVLFIQTSELPMFDVLVSFAAGSARDPQHPALAATTFSLLNEGIQGMGLAQINETFDSLGARLDMGISQDRTSFSMRSLSAPQKREPALQLFAQILGQPLLADDALQRVKNELQERLAYQQQDPATQVFQGMRELLFNGHPYAQATYGTTQDLATLTREQVQAFHKAHYHADNAQITLVGDLTLEQAQGLSLQISNSLPPKPTTLTVPDAPVTPSTAASRHIEHALSQTHLVLTQPGVSRQHPDYAALRVANLIFAGGSFGSRLMKELRGKRGLTYSVSMDTADKQWANPTVIYLQTQPQFSEGTLTLIKRLFRDYLHTGPTPQELDDAKRLILGSTALASASNAQILSGLSEISRHELPFDLDFSAHQAQSLTVEQIKAALKRHYNAERWSVVTLGPTTTQQALPEPVDRPGLGMCRAEEQIVAS</sequence>
<dbReference type="Proteomes" id="UP000526003">
    <property type="component" value="Unassembled WGS sequence"/>
</dbReference>
<evidence type="ECO:0000313" key="5">
    <source>
        <dbReference type="Proteomes" id="UP000526003"/>
    </source>
</evidence>
<dbReference type="RefSeq" id="WP_182342748.1">
    <property type="nucleotide sequence ID" value="NZ_CP130043.1"/>
</dbReference>
<dbReference type="InterPro" id="IPR011249">
    <property type="entry name" value="Metalloenz_LuxS/M16"/>
</dbReference>
<feature type="domain" description="Peptidase M16 C-terminal" evidence="3">
    <location>
        <begin position="219"/>
        <end position="394"/>
    </location>
</feature>
<feature type="chain" id="PRO_5031355523" evidence="1">
    <location>
        <begin position="27"/>
        <end position="489"/>
    </location>
</feature>
<dbReference type="InterPro" id="IPR007863">
    <property type="entry name" value="Peptidase_M16_C"/>
</dbReference>
<dbReference type="InterPro" id="IPR011765">
    <property type="entry name" value="Pept_M16_N"/>
</dbReference>
<dbReference type="Pfam" id="PF05193">
    <property type="entry name" value="Peptidase_M16_C"/>
    <property type="match status" value="1"/>
</dbReference>
<proteinExistence type="predicted"/>
<keyword evidence="1" id="KW-0732">Signal</keyword>
<gene>
    <name evidence="4" type="ORF">H7995_05185</name>
</gene>